<reference evidence="2 3" key="1">
    <citation type="submission" date="2023-10" db="EMBL/GenBank/DDBJ databases">
        <authorList>
            <person name="Maclean D."/>
            <person name="Macfadyen A."/>
        </authorList>
    </citation>
    <scope>NUCLEOTIDE SEQUENCE [LARGE SCALE GENOMIC DNA]</scope>
</reference>
<evidence type="ECO:0000313" key="2">
    <source>
        <dbReference type="EMBL" id="CAK0782815.1"/>
    </source>
</evidence>
<proteinExistence type="predicted"/>
<accession>A0AAV1I8G3</accession>
<evidence type="ECO:0000256" key="1">
    <source>
        <dbReference type="SAM" id="SignalP"/>
    </source>
</evidence>
<name>A0AAV1I8G3_9CHLO</name>
<dbReference type="EMBL" id="CAUYUE010000007">
    <property type="protein sequence ID" value="CAK0782815.1"/>
    <property type="molecule type" value="Genomic_DNA"/>
</dbReference>
<dbReference type="AlphaFoldDB" id="A0AAV1I8G3"/>
<keyword evidence="3" id="KW-1185">Reference proteome</keyword>
<sequence length="245" mass="24827">MQLGKGAVVAVLGLMMASGALAFDRQLMQAAAPLPASAALVPAPAPAVAAKQAANGVFIFDAATVTFTNATTMTLSGLPNSTAYVQYPPRVSGGTFAKDVFFSTQLKDSASGKWLGGPQVLLQGTMSGNVTDVIVIMNAPVYDSKTKDVTARYEIYNGTDAALPASGGVANSALSSVASASTGTSSPTLLTIVPANGVMANVTAFVDATNIAQYTSSQGSVGEKAGLIRVPLGYSWPGVYGGYYP</sequence>
<comment type="caution">
    <text evidence="2">The sequence shown here is derived from an EMBL/GenBank/DDBJ whole genome shotgun (WGS) entry which is preliminary data.</text>
</comment>
<feature type="signal peptide" evidence="1">
    <location>
        <begin position="1"/>
        <end position="22"/>
    </location>
</feature>
<dbReference type="Proteomes" id="UP001314263">
    <property type="component" value="Unassembled WGS sequence"/>
</dbReference>
<evidence type="ECO:0000313" key="3">
    <source>
        <dbReference type="Proteomes" id="UP001314263"/>
    </source>
</evidence>
<feature type="chain" id="PRO_5043538953" evidence="1">
    <location>
        <begin position="23"/>
        <end position="245"/>
    </location>
</feature>
<keyword evidence="1" id="KW-0732">Signal</keyword>
<gene>
    <name evidence="2" type="ORF">CVIRNUC_006010</name>
</gene>
<protein>
    <submittedName>
        <fullName evidence="2">Uncharacterized protein</fullName>
    </submittedName>
</protein>
<organism evidence="2 3">
    <name type="scientific">Coccomyxa viridis</name>
    <dbReference type="NCBI Taxonomy" id="1274662"/>
    <lineage>
        <taxon>Eukaryota</taxon>
        <taxon>Viridiplantae</taxon>
        <taxon>Chlorophyta</taxon>
        <taxon>core chlorophytes</taxon>
        <taxon>Trebouxiophyceae</taxon>
        <taxon>Trebouxiophyceae incertae sedis</taxon>
        <taxon>Coccomyxaceae</taxon>
        <taxon>Coccomyxa</taxon>
    </lineage>
</organism>